<accession>A0A8R1YEY1</accession>
<dbReference type="Proteomes" id="UP000005239">
    <property type="component" value="Unassembled WGS sequence"/>
</dbReference>
<accession>A0A2A6BDR4</accession>
<reference evidence="2" key="1">
    <citation type="journal article" date="2008" name="Nat. Genet.">
        <title>The Pristionchus pacificus genome provides a unique perspective on nematode lifestyle and parasitism.</title>
        <authorList>
            <person name="Dieterich C."/>
            <person name="Clifton S.W."/>
            <person name="Schuster L.N."/>
            <person name="Chinwalla A."/>
            <person name="Delehaunty K."/>
            <person name="Dinkelacker I."/>
            <person name="Fulton L."/>
            <person name="Fulton R."/>
            <person name="Godfrey J."/>
            <person name="Minx P."/>
            <person name="Mitreva M."/>
            <person name="Roeseler W."/>
            <person name="Tian H."/>
            <person name="Witte H."/>
            <person name="Yang S.P."/>
            <person name="Wilson R.K."/>
            <person name="Sommer R.J."/>
        </authorList>
    </citation>
    <scope>NUCLEOTIDE SEQUENCE [LARGE SCALE GENOMIC DNA]</scope>
    <source>
        <strain evidence="2">PS312</strain>
    </source>
</reference>
<evidence type="ECO:0000313" key="2">
    <source>
        <dbReference type="Proteomes" id="UP000005239"/>
    </source>
</evidence>
<name>A0A2A6BDR4_PRIPA</name>
<gene>
    <name evidence="1" type="primary">WBGene00097090</name>
</gene>
<keyword evidence="2" id="KW-1185">Reference proteome</keyword>
<sequence>MFNFLHCGACHETFFEKEERDRHRNEFHLNEWDLMLTKKWELDVIWIGQFDEHPNEWAIMLSNWKQFRAAVGQQDNHREYLIVGLAFSTFSKKMCIDEVLAKIEIYYCLDTSEKAYDEKSQELIAFVHHNLGRFDDGWSCTRQSTHCLIPFFSRDSYLEHLEREHMKQFIEFLNQYRELRKEVSHIPPTFAHIQFLSEKYGANTSHFVDDDHGIENRACGCVNAQIANQGQMKNEEDETWMDMRDHKETSKIWLPPNDNENEQSVIIIEPHRKRQHCDDVDETLRRSKRNRTQSKRLCVDFNKSYTYEE</sequence>
<proteinExistence type="predicted"/>
<organism evidence="1 2">
    <name type="scientific">Pristionchus pacificus</name>
    <name type="common">Parasitic nematode worm</name>
    <dbReference type="NCBI Taxonomy" id="54126"/>
    <lineage>
        <taxon>Eukaryota</taxon>
        <taxon>Metazoa</taxon>
        <taxon>Ecdysozoa</taxon>
        <taxon>Nematoda</taxon>
        <taxon>Chromadorea</taxon>
        <taxon>Rhabditida</taxon>
        <taxon>Rhabditina</taxon>
        <taxon>Diplogasteromorpha</taxon>
        <taxon>Diplogasteroidea</taxon>
        <taxon>Neodiplogasteridae</taxon>
        <taxon>Pristionchus</taxon>
    </lineage>
</organism>
<dbReference type="InterPro" id="IPR013087">
    <property type="entry name" value="Znf_C2H2_type"/>
</dbReference>
<protein>
    <submittedName>
        <fullName evidence="1">C2H2-type domain-containing protein</fullName>
    </submittedName>
</protein>
<reference evidence="1" key="2">
    <citation type="submission" date="2022-06" db="UniProtKB">
        <authorList>
            <consortium name="EnsemblMetazoa"/>
        </authorList>
    </citation>
    <scope>IDENTIFICATION</scope>
    <source>
        <strain evidence="1">PS312</strain>
    </source>
</reference>
<dbReference type="PROSITE" id="PS00028">
    <property type="entry name" value="ZINC_FINGER_C2H2_1"/>
    <property type="match status" value="1"/>
</dbReference>
<evidence type="ECO:0000313" key="1">
    <source>
        <dbReference type="EnsemblMetazoa" id="PPA07536.1"/>
    </source>
</evidence>
<dbReference type="AlphaFoldDB" id="A0A2A6BDR4"/>
<dbReference type="EnsemblMetazoa" id="PPA07536.1">
    <property type="protein sequence ID" value="PPA07536.1"/>
    <property type="gene ID" value="WBGene00097090"/>
</dbReference>